<dbReference type="AlphaFoldDB" id="A0A9X8N8G4"/>
<reference evidence="2" key="1">
    <citation type="submission" date="2016-11" db="EMBL/GenBank/DDBJ databases">
        <authorList>
            <person name="Jaros S."/>
            <person name="Januszkiewicz K."/>
            <person name="Wedrychowicz H."/>
        </authorList>
    </citation>
    <scope>NUCLEOTIDE SEQUENCE [LARGE SCALE GENOMIC DNA]</scope>
    <source>
        <strain evidence="2">CGMCC 4.3555</strain>
    </source>
</reference>
<comment type="caution">
    <text evidence="1">The sequence shown here is derived from an EMBL/GenBank/DDBJ whole genome shotgun (WGS) entry which is preliminary data.</text>
</comment>
<dbReference type="RefSeq" id="WP_079182373.1">
    <property type="nucleotide sequence ID" value="NZ_FRBK01000029.1"/>
</dbReference>
<organism evidence="1 2">
    <name type="scientific">Streptomyces yunnanensis</name>
    <dbReference type="NCBI Taxonomy" id="156453"/>
    <lineage>
        <taxon>Bacteria</taxon>
        <taxon>Bacillati</taxon>
        <taxon>Actinomycetota</taxon>
        <taxon>Actinomycetes</taxon>
        <taxon>Kitasatosporales</taxon>
        <taxon>Streptomycetaceae</taxon>
        <taxon>Streptomyces</taxon>
    </lineage>
</organism>
<gene>
    <name evidence="1" type="ORF">SAMN05216268_12940</name>
</gene>
<evidence type="ECO:0000313" key="2">
    <source>
        <dbReference type="Proteomes" id="UP000184388"/>
    </source>
</evidence>
<dbReference type="EMBL" id="FRBK01000029">
    <property type="protein sequence ID" value="SHN27934.1"/>
    <property type="molecule type" value="Genomic_DNA"/>
</dbReference>
<name>A0A9X8N8G4_9ACTN</name>
<dbReference type="Proteomes" id="UP000184388">
    <property type="component" value="Unassembled WGS sequence"/>
</dbReference>
<protein>
    <submittedName>
        <fullName evidence="1">Uncharacterized protein</fullName>
    </submittedName>
</protein>
<evidence type="ECO:0000313" key="1">
    <source>
        <dbReference type="EMBL" id="SHN27934.1"/>
    </source>
</evidence>
<accession>A0A9X8N8G4</accession>
<sequence>MGSQGEGDMMLEELILAGGTTVVGAMATDSWAVARGGIGRLFRRRGQDQQSAIEAQLDNHVALIERAGDTERVRQSLLPVWLLELESLLDEYPDAAGDLQELIGEIRDRLPEDQRAWVQNNVAKDGGQVFAVQGGNVIVHQTAPGRRDGSGEAH</sequence>
<proteinExistence type="predicted"/>